<keyword evidence="3" id="KW-1185">Reference proteome</keyword>
<dbReference type="AlphaFoldDB" id="A0A1E7Z761"/>
<dbReference type="RefSeq" id="WP_070126748.1">
    <property type="nucleotide sequence ID" value="NZ_MDHN01000040.1"/>
</dbReference>
<feature type="chain" id="PRO_5009209440" evidence="1">
    <location>
        <begin position="24"/>
        <end position="332"/>
    </location>
</feature>
<dbReference type="EMBL" id="MDHN01000040">
    <property type="protein sequence ID" value="OFC69302.1"/>
    <property type="molecule type" value="Genomic_DNA"/>
</dbReference>
<comment type="caution">
    <text evidence="2">The sequence shown here is derived from an EMBL/GenBank/DDBJ whole genome shotgun (WGS) entry which is preliminary data.</text>
</comment>
<dbReference type="Proteomes" id="UP000175691">
    <property type="component" value="Unassembled WGS sequence"/>
</dbReference>
<dbReference type="InterPro" id="IPR029058">
    <property type="entry name" value="AB_hydrolase_fold"/>
</dbReference>
<proteinExistence type="predicted"/>
<evidence type="ECO:0000313" key="2">
    <source>
        <dbReference type="EMBL" id="OFC69302.1"/>
    </source>
</evidence>
<dbReference type="STRING" id="1656094.BFC18_17925"/>
<protein>
    <submittedName>
        <fullName evidence="2">Polyhydroxybutyrate depolymerase</fullName>
    </submittedName>
</protein>
<gene>
    <name evidence="2" type="ORF">BFC18_17925</name>
</gene>
<dbReference type="PANTHER" id="PTHR42972">
    <property type="entry name" value="TOL-PAL SYSTEM PROTEIN TOLB"/>
    <property type="match status" value="1"/>
</dbReference>
<name>A0A1E7Z761_9ALTE</name>
<evidence type="ECO:0000256" key="1">
    <source>
        <dbReference type="SAM" id="SignalP"/>
    </source>
</evidence>
<dbReference type="OrthoDB" id="505233at2"/>
<sequence length="332" mass="35623">MHGLKIKASAALLTAAFSATVAAQVPPLQLDVEHITVSGLSSGGYMANQMHIAYSDWITGAGILAAGPYYCAQGDITVALSQCVDKSEPAIDTAALNDKVKTLAANKKIAELSNLQNDKVWLFHGTRDVRVNKSVSDALTAQYQALMPSEQIKYIDNKPIAHLFPTKDRGGQCMSSSSPFIGNCDYDAAGEMLNYLIDDLKPASDSLTGKVVSFNQQKLGGKSAATLAEKGYAYIPASCAEGEDCQVHVSFHGCNQFADTVGMAYVEQTGLNQWADSNNMVVVYPQTTSSLVMPLNPQGCWDWWGYTGEDYATRSGKQITAVRNIVLGLSSK</sequence>
<dbReference type="PANTHER" id="PTHR42972:SF8">
    <property type="entry name" value="POLYHYDROXYBUTYRATE DEPOLYMERASE"/>
    <property type="match status" value="1"/>
</dbReference>
<organism evidence="2 3">
    <name type="scientific">Alteromonas confluentis</name>
    <dbReference type="NCBI Taxonomy" id="1656094"/>
    <lineage>
        <taxon>Bacteria</taxon>
        <taxon>Pseudomonadati</taxon>
        <taxon>Pseudomonadota</taxon>
        <taxon>Gammaproteobacteria</taxon>
        <taxon>Alteromonadales</taxon>
        <taxon>Alteromonadaceae</taxon>
        <taxon>Alteromonas/Salinimonas group</taxon>
        <taxon>Alteromonas</taxon>
    </lineage>
</organism>
<reference evidence="2 3" key="1">
    <citation type="submission" date="2016-08" db="EMBL/GenBank/DDBJ databases">
        <authorList>
            <person name="Seilhamer J.J."/>
        </authorList>
    </citation>
    <scope>NUCLEOTIDE SEQUENCE [LARGE SCALE GENOMIC DNA]</scope>
    <source>
        <strain evidence="2 3">KCTC 42603</strain>
    </source>
</reference>
<feature type="signal peptide" evidence="1">
    <location>
        <begin position="1"/>
        <end position="23"/>
    </location>
</feature>
<accession>A0A1E7Z761</accession>
<dbReference type="Gene3D" id="3.40.50.1820">
    <property type="entry name" value="alpha/beta hydrolase"/>
    <property type="match status" value="2"/>
</dbReference>
<evidence type="ECO:0000313" key="3">
    <source>
        <dbReference type="Proteomes" id="UP000175691"/>
    </source>
</evidence>
<dbReference type="SUPFAM" id="SSF53474">
    <property type="entry name" value="alpha/beta-Hydrolases"/>
    <property type="match status" value="1"/>
</dbReference>
<keyword evidence="1" id="KW-0732">Signal</keyword>